<evidence type="ECO:0000313" key="5">
    <source>
        <dbReference type="EMBL" id="GAA3572334.1"/>
    </source>
</evidence>
<dbReference type="SUPFAM" id="SSF51735">
    <property type="entry name" value="NAD(P)-binding Rossmann-fold domains"/>
    <property type="match status" value="1"/>
</dbReference>
<gene>
    <name evidence="5" type="ORF">GCM10022419_061500</name>
</gene>
<dbReference type="Gene3D" id="3.90.180.10">
    <property type="entry name" value="Medium-chain alcohol dehydrogenases, catalytic domain"/>
    <property type="match status" value="1"/>
</dbReference>
<protein>
    <submittedName>
        <fullName evidence="5">Zinc-binding dehydrogenase</fullName>
    </submittedName>
</protein>
<sequence>MTTTVTTAPFLAGAGRVERRSHTYPEPGPGQLLVRPRANALCGSDHGLFRDGSPVVAGHEAAGTVVAAGPATATPVGTRGVIYLMAYCGRCRSCRAGATNLCLDKAGDMGFNRDGGLGPLEVVEERMFFPIGDDLPFPLATMLLDVMGTSGAALNRALSVRPGIGSLLITGAGPVGVGVLAVARLTLGPDVPIHVSDVSEWRLSFAESLGGIPVHAGSIGDVPEVDAAVDASGRATARRSALDGLAKGGVLVCVGHGEDLRLDVSPDLIATGRAVLGSEYFPYADFPVNLEVLRRNAGYLGRIVTHTFDVSETALAFETFLSGESGKVVVTQEDG</sequence>
<dbReference type="SUPFAM" id="SSF50129">
    <property type="entry name" value="GroES-like"/>
    <property type="match status" value="1"/>
</dbReference>
<accession>A0ABP6XUD9</accession>
<proteinExistence type="predicted"/>
<evidence type="ECO:0000259" key="4">
    <source>
        <dbReference type="Pfam" id="PF08240"/>
    </source>
</evidence>
<comment type="cofactor">
    <cofactor evidence="1">
        <name>Zn(2+)</name>
        <dbReference type="ChEBI" id="CHEBI:29105"/>
    </cofactor>
</comment>
<dbReference type="Gene3D" id="3.40.50.720">
    <property type="entry name" value="NAD(P)-binding Rossmann-like Domain"/>
    <property type="match status" value="1"/>
</dbReference>
<dbReference type="EMBL" id="BAABDQ010000014">
    <property type="protein sequence ID" value="GAA3572334.1"/>
    <property type="molecule type" value="Genomic_DNA"/>
</dbReference>
<organism evidence="5 6">
    <name type="scientific">Nonomuraea rosea</name>
    <dbReference type="NCBI Taxonomy" id="638574"/>
    <lineage>
        <taxon>Bacteria</taxon>
        <taxon>Bacillati</taxon>
        <taxon>Actinomycetota</taxon>
        <taxon>Actinomycetes</taxon>
        <taxon>Streptosporangiales</taxon>
        <taxon>Streptosporangiaceae</taxon>
        <taxon>Nonomuraea</taxon>
    </lineage>
</organism>
<dbReference type="Pfam" id="PF08240">
    <property type="entry name" value="ADH_N"/>
    <property type="match status" value="1"/>
</dbReference>
<feature type="domain" description="Alcohol dehydrogenase-like N-terminal" evidence="4">
    <location>
        <begin position="28"/>
        <end position="131"/>
    </location>
</feature>
<dbReference type="InterPro" id="IPR011032">
    <property type="entry name" value="GroES-like_sf"/>
</dbReference>
<dbReference type="InterPro" id="IPR013154">
    <property type="entry name" value="ADH-like_N"/>
</dbReference>
<comment type="caution">
    <text evidence="5">The sequence shown here is derived from an EMBL/GenBank/DDBJ whole genome shotgun (WGS) entry which is preliminary data.</text>
</comment>
<dbReference type="InterPro" id="IPR050129">
    <property type="entry name" value="Zn_alcohol_dh"/>
</dbReference>
<dbReference type="PANTHER" id="PTHR43401:SF2">
    <property type="entry name" value="L-THREONINE 3-DEHYDROGENASE"/>
    <property type="match status" value="1"/>
</dbReference>
<feature type="region of interest" description="Disordered" evidence="3">
    <location>
        <begin position="1"/>
        <end position="30"/>
    </location>
</feature>
<dbReference type="RefSeq" id="WP_345567102.1">
    <property type="nucleotide sequence ID" value="NZ_BAABDQ010000014.1"/>
</dbReference>
<dbReference type="Proteomes" id="UP001500630">
    <property type="component" value="Unassembled WGS sequence"/>
</dbReference>
<evidence type="ECO:0000256" key="2">
    <source>
        <dbReference type="ARBA" id="ARBA00023002"/>
    </source>
</evidence>
<evidence type="ECO:0000256" key="1">
    <source>
        <dbReference type="ARBA" id="ARBA00001947"/>
    </source>
</evidence>
<evidence type="ECO:0000313" key="6">
    <source>
        <dbReference type="Proteomes" id="UP001500630"/>
    </source>
</evidence>
<evidence type="ECO:0000256" key="3">
    <source>
        <dbReference type="SAM" id="MobiDB-lite"/>
    </source>
</evidence>
<dbReference type="InterPro" id="IPR036291">
    <property type="entry name" value="NAD(P)-bd_dom_sf"/>
</dbReference>
<dbReference type="PANTHER" id="PTHR43401">
    <property type="entry name" value="L-THREONINE 3-DEHYDROGENASE"/>
    <property type="match status" value="1"/>
</dbReference>
<keyword evidence="6" id="KW-1185">Reference proteome</keyword>
<name>A0ABP6XUD9_9ACTN</name>
<keyword evidence="2" id="KW-0560">Oxidoreductase</keyword>
<reference evidence="6" key="1">
    <citation type="journal article" date="2019" name="Int. J. Syst. Evol. Microbiol.">
        <title>The Global Catalogue of Microorganisms (GCM) 10K type strain sequencing project: providing services to taxonomists for standard genome sequencing and annotation.</title>
        <authorList>
            <consortium name="The Broad Institute Genomics Platform"/>
            <consortium name="The Broad Institute Genome Sequencing Center for Infectious Disease"/>
            <person name="Wu L."/>
            <person name="Ma J."/>
        </authorList>
    </citation>
    <scope>NUCLEOTIDE SEQUENCE [LARGE SCALE GENOMIC DNA]</scope>
    <source>
        <strain evidence="6">JCM 17326</strain>
    </source>
</reference>